<keyword evidence="4" id="KW-1185">Reference proteome</keyword>
<keyword evidence="2" id="KW-0479">Metal-binding</keyword>
<dbReference type="OrthoDB" id="26412at2157"/>
<evidence type="ECO:0000313" key="3">
    <source>
        <dbReference type="EMBL" id="AEB94367.1"/>
    </source>
</evidence>
<feature type="binding site" evidence="2">
    <location>
        <position position="8"/>
    </location>
    <ligand>
        <name>a divalent metal cation</name>
        <dbReference type="ChEBI" id="CHEBI:60240"/>
        <label>1</label>
    </ligand>
</feature>
<gene>
    <name evidence="3" type="ordered locus">Mcup_0259</name>
</gene>
<dbReference type="PANTHER" id="PTHR46124">
    <property type="entry name" value="D-AMINOACYL-TRNA DEACYLASE"/>
    <property type="match status" value="1"/>
</dbReference>
<dbReference type="KEGG" id="mcn:Mcup_0259"/>
<dbReference type="PIRSF" id="PIRSF005902">
    <property type="entry name" value="DNase_TatD"/>
    <property type="match status" value="1"/>
</dbReference>
<dbReference type="InterPro" id="IPR032466">
    <property type="entry name" value="Metal_Hydrolase"/>
</dbReference>
<dbReference type="InterPro" id="IPR001130">
    <property type="entry name" value="TatD-like"/>
</dbReference>
<feature type="binding site" evidence="2">
    <location>
        <position position="145"/>
    </location>
    <ligand>
        <name>a divalent metal cation</name>
        <dbReference type="ChEBI" id="CHEBI:60240"/>
        <label>2</label>
    </ligand>
</feature>
<dbReference type="AlphaFoldDB" id="F4FYX8"/>
<organism evidence="3 4">
    <name type="scientific">Metallosphaera cuprina (strain Ar-4)</name>
    <dbReference type="NCBI Taxonomy" id="1006006"/>
    <lineage>
        <taxon>Archaea</taxon>
        <taxon>Thermoproteota</taxon>
        <taxon>Thermoprotei</taxon>
        <taxon>Sulfolobales</taxon>
        <taxon>Sulfolobaceae</taxon>
        <taxon>Metallosphaera</taxon>
    </lineage>
</organism>
<dbReference type="CDD" id="cd01310">
    <property type="entry name" value="TatD_DNAse"/>
    <property type="match status" value="1"/>
</dbReference>
<name>F4FYX8_METCR</name>
<dbReference type="PROSITE" id="PS01091">
    <property type="entry name" value="TATD_3"/>
    <property type="match status" value="1"/>
</dbReference>
<dbReference type="SUPFAM" id="SSF51556">
    <property type="entry name" value="Metallo-dependent hydrolases"/>
    <property type="match status" value="1"/>
</dbReference>
<dbReference type="Gene3D" id="3.20.20.140">
    <property type="entry name" value="Metal-dependent hydrolases"/>
    <property type="match status" value="1"/>
</dbReference>
<dbReference type="PANTHER" id="PTHR46124:SF2">
    <property type="entry name" value="D-AMINOACYL-TRNA DEACYLASE"/>
    <property type="match status" value="1"/>
</dbReference>
<evidence type="ECO:0000256" key="1">
    <source>
        <dbReference type="ARBA" id="ARBA00022801"/>
    </source>
</evidence>
<feature type="binding site" evidence="2">
    <location>
        <position position="193"/>
    </location>
    <ligand>
        <name>a divalent metal cation</name>
        <dbReference type="ChEBI" id="CHEBI:60240"/>
        <label>1</label>
    </ligand>
</feature>
<reference evidence="3 4" key="1">
    <citation type="journal article" date="2011" name="J. Bacteriol.">
        <title>Complete genome sequence of Metallosphaera cuprina, a metal sulfide-oxidizing archaeon from a hot spring.</title>
        <authorList>
            <person name="Liu L.J."/>
            <person name="You X.Y."/>
            <person name="Zheng H."/>
            <person name="Wang S."/>
            <person name="Jiang C.Y."/>
            <person name="Liu S.J."/>
        </authorList>
    </citation>
    <scope>NUCLEOTIDE SEQUENCE [LARGE SCALE GENOMIC DNA]</scope>
    <source>
        <strain evidence="3 4">Ar-4</strain>
    </source>
</reference>
<dbReference type="GeneID" id="10492453"/>
<dbReference type="RefSeq" id="WP_013736866.1">
    <property type="nucleotide sequence ID" value="NC_015435.1"/>
</dbReference>
<dbReference type="PATRIC" id="fig|1006006.8.peg.260"/>
<feature type="binding site" evidence="2">
    <location>
        <position position="85"/>
    </location>
    <ligand>
        <name>a divalent metal cation</name>
        <dbReference type="ChEBI" id="CHEBI:60240"/>
        <label>1</label>
    </ligand>
</feature>
<sequence>MLIDVHAHIDVKEFDRDRDAILSDCDIIVVNAGVDLNTDLESVRLSRRYNNVIPAVGFHPEFIEKVDSEIENVLRLIDDVPIISEVGLDYFWIKDETLRRRQREVLAKFMSLAETQGKPLVIHSRGGLREIIDMVSSYKTRFAIHGYEGSVRDALKIVDLGGFLSFPPIILRDKGRLNVVSNLPEDSILTETDSPFMGPDRTRNVPCNVNLTLRKIAEVKRIEKEELEKKIESNFKRLLGPYSSLVGANLTKR</sequence>
<dbReference type="Pfam" id="PF01026">
    <property type="entry name" value="TatD_DNase"/>
    <property type="match status" value="1"/>
</dbReference>
<dbReference type="EMBL" id="CP002656">
    <property type="protein sequence ID" value="AEB94367.1"/>
    <property type="molecule type" value="Genomic_DNA"/>
</dbReference>
<dbReference type="Proteomes" id="UP000007812">
    <property type="component" value="Chromosome"/>
</dbReference>
<dbReference type="HOGENOM" id="CLU_031506_5_0_2"/>
<evidence type="ECO:0000256" key="2">
    <source>
        <dbReference type="PIRSR" id="PIRSR005902-1"/>
    </source>
</evidence>
<dbReference type="GO" id="GO:0016788">
    <property type="term" value="F:hydrolase activity, acting on ester bonds"/>
    <property type="evidence" value="ECO:0007669"/>
    <property type="project" value="InterPro"/>
</dbReference>
<dbReference type="GO" id="GO:0046872">
    <property type="term" value="F:metal ion binding"/>
    <property type="evidence" value="ECO:0007669"/>
    <property type="project" value="UniProtKB-KW"/>
</dbReference>
<feature type="binding site" evidence="2">
    <location>
        <position position="123"/>
    </location>
    <ligand>
        <name>a divalent metal cation</name>
        <dbReference type="ChEBI" id="CHEBI:60240"/>
        <label>2</label>
    </ligand>
</feature>
<feature type="binding site" evidence="2">
    <location>
        <position position="6"/>
    </location>
    <ligand>
        <name>a divalent metal cation</name>
        <dbReference type="ChEBI" id="CHEBI:60240"/>
        <label>1</label>
    </ligand>
</feature>
<dbReference type="STRING" id="1006006.Mcup_0259"/>
<accession>F4FYX8</accession>
<keyword evidence="1" id="KW-0378">Hydrolase</keyword>
<evidence type="ECO:0000313" key="4">
    <source>
        <dbReference type="Proteomes" id="UP000007812"/>
    </source>
</evidence>
<proteinExistence type="predicted"/>
<protein>
    <submittedName>
        <fullName evidence="3">TatD-related deoxyribonuclease</fullName>
    </submittedName>
</protein>
<dbReference type="eggNOG" id="arCOG00891">
    <property type="taxonomic scope" value="Archaea"/>
</dbReference>
<dbReference type="InterPro" id="IPR018228">
    <property type="entry name" value="DNase_TatD-rel_CS"/>
</dbReference>